<dbReference type="AlphaFoldDB" id="A0A3S4EBU9"/>
<dbReference type="Pfam" id="PF02661">
    <property type="entry name" value="Fic"/>
    <property type="match status" value="1"/>
</dbReference>
<evidence type="ECO:0000313" key="2">
    <source>
        <dbReference type="EMBL" id="RWZ67708.1"/>
    </source>
</evidence>
<dbReference type="RefSeq" id="WP_128496777.1">
    <property type="nucleotide sequence ID" value="NZ_RZNC01000001.1"/>
</dbReference>
<dbReference type="PANTHER" id="PTHR39426:SF1">
    <property type="entry name" value="HOMOLOGY TO DEATH-ON-CURING PROTEIN OF PHAGE P1"/>
    <property type="match status" value="1"/>
</dbReference>
<dbReference type="Gene3D" id="1.20.120.1870">
    <property type="entry name" value="Fic/DOC protein, Fido domain"/>
    <property type="match status" value="1"/>
</dbReference>
<organism evidence="2 3">
    <name type="scientific">Labedella populi</name>
    <dbReference type="NCBI Taxonomy" id="2498850"/>
    <lineage>
        <taxon>Bacteria</taxon>
        <taxon>Bacillati</taxon>
        <taxon>Actinomycetota</taxon>
        <taxon>Actinomycetes</taxon>
        <taxon>Micrococcales</taxon>
        <taxon>Microbacteriaceae</taxon>
        <taxon>Labedella</taxon>
    </lineage>
</organism>
<accession>A0A3S4EBU9</accession>
<evidence type="ECO:0000259" key="1">
    <source>
        <dbReference type="PROSITE" id="PS51459"/>
    </source>
</evidence>
<dbReference type="InterPro" id="IPR036597">
    <property type="entry name" value="Fido-like_dom_sf"/>
</dbReference>
<feature type="domain" description="Fido" evidence="1">
    <location>
        <begin position="4"/>
        <end position="140"/>
    </location>
</feature>
<dbReference type="SUPFAM" id="SSF140931">
    <property type="entry name" value="Fic-like"/>
    <property type="match status" value="1"/>
</dbReference>
<dbReference type="Proteomes" id="UP000288603">
    <property type="component" value="Unassembled WGS sequence"/>
</dbReference>
<dbReference type="NCBIfam" id="TIGR01550">
    <property type="entry name" value="DOC_P1"/>
    <property type="match status" value="1"/>
</dbReference>
<evidence type="ECO:0000313" key="3">
    <source>
        <dbReference type="Proteomes" id="UP000288603"/>
    </source>
</evidence>
<dbReference type="PANTHER" id="PTHR39426">
    <property type="entry name" value="HOMOLOGY TO DEATH-ON-CURING PROTEIN OF PHAGE P1"/>
    <property type="match status" value="1"/>
</dbReference>
<protein>
    <submittedName>
        <fullName evidence="2">Type II toxin-antitoxin system death-on-curing family toxin</fullName>
    </submittedName>
</protein>
<keyword evidence="3" id="KW-1185">Reference proteome</keyword>
<comment type="caution">
    <text evidence="2">The sequence shown here is derived from an EMBL/GenBank/DDBJ whole genome shotgun (WGS) entry which is preliminary data.</text>
</comment>
<gene>
    <name evidence="2" type="ORF">ELQ92_00040</name>
</gene>
<dbReference type="GO" id="GO:0016301">
    <property type="term" value="F:kinase activity"/>
    <property type="evidence" value="ECO:0007669"/>
    <property type="project" value="InterPro"/>
</dbReference>
<dbReference type="InterPro" id="IPR003812">
    <property type="entry name" value="Fido"/>
</dbReference>
<dbReference type="InterPro" id="IPR053737">
    <property type="entry name" value="Type_II_TA_Toxin"/>
</dbReference>
<reference evidence="2 3" key="1">
    <citation type="submission" date="2018-12" db="EMBL/GenBank/DDBJ databases">
        <authorList>
            <person name="Li F."/>
        </authorList>
    </citation>
    <scope>NUCLEOTIDE SEQUENCE [LARGE SCALE GENOMIC DNA]</scope>
    <source>
        <strain evidence="2 3">8H24J-4-2</strain>
    </source>
</reference>
<dbReference type="PROSITE" id="PS51459">
    <property type="entry name" value="FIDO"/>
    <property type="match status" value="1"/>
</dbReference>
<sequence length="251" mass="27565">MDYLDENELMTIRRRLATGELASLDFGATNPLRPNGLASALARQSAGLGSFRKYDTVPLVAATLFYGLVLNHPFENGNKRTALVAMLVFLQQNRTLLVGASENELYDMATGVAAHSFPLPPGVERDADSEVASIGAWLARRTRALERGDKTMQFKEFRAQLESQGCSFGAPAGNYIKVYRQTADGELSAKMGYPKANFSVGVQDVKRVRGLLKLDETHGFDSGAFYEDELDAVVDGFVNTYRQVLDRLALT</sequence>
<dbReference type="InterPro" id="IPR006440">
    <property type="entry name" value="Doc"/>
</dbReference>
<name>A0A3S4EBU9_9MICO</name>
<dbReference type="OrthoDB" id="9802752at2"/>
<proteinExistence type="predicted"/>
<dbReference type="EMBL" id="RZNC01000001">
    <property type="protein sequence ID" value="RWZ67708.1"/>
    <property type="molecule type" value="Genomic_DNA"/>
</dbReference>